<evidence type="ECO:0000256" key="1">
    <source>
        <dbReference type="ARBA" id="ARBA00001974"/>
    </source>
</evidence>
<dbReference type="GO" id="GO:0016971">
    <property type="term" value="F:flavin-dependent sulfhydryl oxidase activity"/>
    <property type="evidence" value="ECO:0007669"/>
    <property type="project" value="InterPro"/>
</dbReference>
<evidence type="ECO:0000256" key="6">
    <source>
        <dbReference type="ARBA" id="ARBA00023128"/>
    </source>
</evidence>
<dbReference type="PANTHER" id="PTHR12645:SF0">
    <property type="entry name" value="FAD-LINKED SULFHYDRYL OXIDASE ALR"/>
    <property type="match status" value="1"/>
</dbReference>
<comment type="catalytic activity">
    <reaction evidence="8">
        <text>2 R'C(R)SH + O2 = R'C(R)S-S(R)CR' + H2O2</text>
        <dbReference type="Rhea" id="RHEA:17357"/>
        <dbReference type="ChEBI" id="CHEBI:15379"/>
        <dbReference type="ChEBI" id="CHEBI:16240"/>
        <dbReference type="ChEBI" id="CHEBI:16520"/>
        <dbReference type="ChEBI" id="CHEBI:17412"/>
        <dbReference type="EC" id="1.8.3.2"/>
    </reaction>
</comment>
<dbReference type="EMBL" id="HACM01010300">
    <property type="protein sequence ID" value="CRZ10742.1"/>
    <property type="molecule type" value="Transcribed_RNA"/>
</dbReference>
<dbReference type="GO" id="GO:0005758">
    <property type="term" value="C:mitochondrial intermembrane space"/>
    <property type="evidence" value="ECO:0007669"/>
    <property type="project" value="UniProtKB-SubCell"/>
</dbReference>
<evidence type="ECO:0000256" key="2">
    <source>
        <dbReference type="ARBA" id="ARBA00004569"/>
    </source>
</evidence>
<comment type="subcellular location">
    <subcellularLocation>
        <location evidence="2">Mitochondrion intermembrane space</location>
    </subcellularLocation>
</comment>
<proteinExistence type="predicted"/>
<dbReference type="AlphaFoldDB" id="A0A0H5RAR6"/>
<dbReference type="EC" id="1.8.3.2" evidence="8"/>
<dbReference type="Pfam" id="PF04777">
    <property type="entry name" value="Evr1_Alr"/>
    <property type="match status" value="1"/>
</dbReference>
<keyword evidence="5 8" id="KW-0560">Oxidoreductase</keyword>
<dbReference type="PROSITE" id="PS51324">
    <property type="entry name" value="ERV_ALR"/>
    <property type="match status" value="1"/>
</dbReference>
<evidence type="ECO:0000256" key="4">
    <source>
        <dbReference type="ARBA" id="ARBA00022827"/>
    </source>
</evidence>
<evidence type="ECO:0000256" key="9">
    <source>
        <dbReference type="SAM" id="MobiDB-lite"/>
    </source>
</evidence>
<organism evidence="11">
    <name type="scientific">Spongospora subterranea</name>
    <dbReference type="NCBI Taxonomy" id="70186"/>
    <lineage>
        <taxon>Eukaryota</taxon>
        <taxon>Sar</taxon>
        <taxon>Rhizaria</taxon>
        <taxon>Endomyxa</taxon>
        <taxon>Phytomyxea</taxon>
        <taxon>Plasmodiophorida</taxon>
        <taxon>Plasmodiophoridae</taxon>
        <taxon>Spongospora</taxon>
    </lineage>
</organism>
<dbReference type="InterPro" id="IPR039799">
    <property type="entry name" value="ALR/ERV"/>
</dbReference>
<evidence type="ECO:0000259" key="10">
    <source>
        <dbReference type="PROSITE" id="PS51324"/>
    </source>
</evidence>
<dbReference type="GO" id="GO:0050660">
    <property type="term" value="F:flavin adenine dinucleotide binding"/>
    <property type="evidence" value="ECO:0007669"/>
    <property type="project" value="TreeGrafter"/>
</dbReference>
<evidence type="ECO:0000256" key="7">
    <source>
        <dbReference type="ARBA" id="ARBA00023157"/>
    </source>
</evidence>
<dbReference type="Gene3D" id="1.20.120.310">
    <property type="entry name" value="ERV/ALR sulfhydryl oxidase domain"/>
    <property type="match status" value="1"/>
</dbReference>
<keyword evidence="6" id="KW-0496">Mitochondrion</keyword>
<protein>
    <recommendedName>
        <fullName evidence="8">Sulfhydryl oxidase</fullName>
        <ecNumber evidence="8">1.8.3.2</ecNumber>
    </recommendedName>
</protein>
<dbReference type="PANTHER" id="PTHR12645">
    <property type="entry name" value="ALR/ERV"/>
    <property type="match status" value="1"/>
</dbReference>
<evidence type="ECO:0000313" key="11">
    <source>
        <dbReference type="EMBL" id="CRZ10742.1"/>
    </source>
</evidence>
<feature type="domain" description="ERV/ALR sulfhydryl oxidase" evidence="10">
    <location>
        <begin position="54"/>
        <end position="154"/>
    </location>
</feature>
<dbReference type="SUPFAM" id="SSF69000">
    <property type="entry name" value="FAD-dependent thiol oxidase"/>
    <property type="match status" value="1"/>
</dbReference>
<name>A0A0H5RAR6_9EUKA</name>
<keyword evidence="7" id="KW-1015">Disulfide bond</keyword>
<keyword evidence="4 8" id="KW-0274">FAD</keyword>
<reference evidence="11" key="1">
    <citation type="submission" date="2015-04" db="EMBL/GenBank/DDBJ databases">
        <title>The genome sequence of the plant pathogenic Rhizarian Plasmodiophora brassicae reveals insights in its biotrophic life cycle and the origin of chitin synthesis.</title>
        <authorList>
            <person name="Schwelm A."/>
            <person name="Fogelqvist J."/>
            <person name="Knaust A."/>
            <person name="Julke S."/>
            <person name="Lilja T."/>
            <person name="Dhandapani V."/>
            <person name="Bonilla-Rosso G."/>
            <person name="Karlsson M."/>
            <person name="Shevchenko A."/>
            <person name="Choi S.R."/>
            <person name="Kim H.G."/>
            <person name="Park J.Y."/>
            <person name="Lim Y.P."/>
            <person name="Ludwig-Muller J."/>
            <person name="Dixelius C."/>
        </authorList>
    </citation>
    <scope>NUCLEOTIDE SEQUENCE</scope>
    <source>
        <tissue evidence="11">Potato root galls</tissue>
    </source>
</reference>
<sequence length="164" mass="18707">MTANLPEPEPCRVCDDMKEFLHKRGFRLPGANPAADQVDRGHSPTPQVESRADCPLDRAALGRSSWGLLHTMAAYYPAKPSKREQESMTEFMHRFAQFYPCATCRQHLIADLSNRPPTTGSRHLLSQWMCQLHNRVNKRLNKPLFDCAKVDERWRTGPSDGSCR</sequence>
<feature type="region of interest" description="Disordered" evidence="9">
    <location>
        <begin position="28"/>
        <end position="52"/>
    </location>
</feature>
<keyword evidence="3 8" id="KW-0285">Flavoprotein</keyword>
<comment type="cofactor">
    <cofactor evidence="1 8">
        <name>FAD</name>
        <dbReference type="ChEBI" id="CHEBI:57692"/>
    </cofactor>
</comment>
<evidence type="ECO:0000256" key="5">
    <source>
        <dbReference type="ARBA" id="ARBA00023002"/>
    </source>
</evidence>
<evidence type="ECO:0000256" key="3">
    <source>
        <dbReference type="ARBA" id="ARBA00022630"/>
    </source>
</evidence>
<dbReference type="InterPro" id="IPR017905">
    <property type="entry name" value="ERV/ALR_sulphydryl_oxidase"/>
</dbReference>
<dbReference type="InterPro" id="IPR036774">
    <property type="entry name" value="ERV/ALR_sulphydryl_oxid_sf"/>
</dbReference>
<accession>A0A0H5RAR6</accession>
<dbReference type="FunFam" id="1.20.120.310:FF:000003">
    <property type="entry name" value="Sulfhydryl oxidase"/>
    <property type="match status" value="1"/>
</dbReference>
<evidence type="ECO:0000256" key="8">
    <source>
        <dbReference type="RuleBase" id="RU371123"/>
    </source>
</evidence>